<dbReference type="OrthoDB" id="958308at2"/>
<evidence type="ECO:0008006" key="4">
    <source>
        <dbReference type="Google" id="ProtNLM"/>
    </source>
</evidence>
<dbReference type="EMBL" id="QGGO01000014">
    <property type="protein sequence ID" value="PWK25188.1"/>
    <property type="molecule type" value="Genomic_DNA"/>
</dbReference>
<comment type="caution">
    <text evidence="2">The sequence shown here is derived from an EMBL/GenBank/DDBJ whole genome shotgun (WGS) entry which is preliminary data.</text>
</comment>
<evidence type="ECO:0000313" key="3">
    <source>
        <dbReference type="Proteomes" id="UP000245489"/>
    </source>
</evidence>
<feature type="signal peptide" evidence="1">
    <location>
        <begin position="1"/>
        <end position="30"/>
    </location>
</feature>
<dbReference type="AlphaFoldDB" id="A0A316E6C7"/>
<dbReference type="Proteomes" id="UP000245489">
    <property type="component" value="Unassembled WGS sequence"/>
</dbReference>
<sequence length="162" mass="18074">MIQKQFRILSGKTLSLFLGGCLLLSSSMMSCKSNKNFQTTSYYQPNYQSGGYEQKSGLGFQIPDKYPIEILIGNEQPQTTVQEIEKLTISDESPIQPNQVYKGTMLNRGNDQQQKKALLDRMVAQAQDLGASGLMNVNYKVFSTAKTTGYTLSGTAFRYVLK</sequence>
<protein>
    <recommendedName>
        <fullName evidence="4">Heavy-metal-binding protein</fullName>
    </recommendedName>
</protein>
<accession>A0A316E6C7</accession>
<dbReference type="RefSeq" id="WP_109743532.1">
    <property type="nucleotide sequence ID" value="NZ_QGGO01000014.1"/>
</dbReference>
<gene>
    <name evidence="2" type="ORF">LV89_02814</name>
</gene>
<evidence type="ECO:0000256" key="1">
    <source>
        <dbReference type="SAM" id="SignalP"/>
    </source>
</evidence>
<feature type="chain" id="PRO_5016434581" description="Heavy-metal-binding protein" evidence="1">
    <location>
        <begin position="31"/>
        <end position="162"/>
    </location>
</feature>
<dbReference type="PROSITE" id="PS51257">
    <property type="entry name" value="PROKAR_LIPOPROTEIN"/>
    <property type="match status" value="1"/>
</dbReference>
<name>A0A316E6C7_9BACT</name>
<keyword evidence="1" id="KW-0732">Signal</keyword>
<keyword evidence="3" id="KW-1185">Reference proteome</keyword>
<proteinExistence type="predicted"/>
<organism evidence="2 3">
    <name type="scientific">Arcicella aurantiaca</name>
    <dbReference type="NCBI Taxonomy" id="591202"/>
    <lineage>
        <taxon>Bacteria</taxon>
        <taxon>Pseudomonadati</taxon>
        <taxon>Bacteroidota</taxon>
        <taxon>Cytophagia</taxon>
        <taxon>Cytophagales</taxon>
        <taxon>Flectobacillaceae</taxon>
        <taxon>Arcicella</taxon>
    </lineage>
</organism>
<reference evidence="2 3" key="1">
    <citation type="submission" date="2018-05" db="EMBL/GenBank/DDBJ databases">
        <title>Genomic Encyclopedia of Archaeal and Bacterial Type Strains, Phase II (KMG-II): from individual species to whole genera.</title>
        <authorList>
            <person name="Goeker M."/>
        </authorList>
    </citation>
    <scope>NUCLEOTIDE SEQUENCE [LARGE SCALE GENOMIC DNA]</scope>
    <source>
        <strain evidence="2 3">DSM 22214</strain>
    </source>
</reference>
<evidence type="ECO:0000313" key="2">
    <source>
        <dbReference type="EMBL" id="PWK25188.1"/>
    </source>
</evidence>